<dbReference type="Gene3D" id="3.20.20.140">
    <property type="entry name" value="Metal-dependent hydrolases"/>
    <property type="match status" value="1"/>
</dbReference>
<organism evidence="2">
    <name type="scientific">marine sediment metagenome</name>
    <dbReference type="NCBI Taxonomy" id="412755"/>
    <lineage>
        <taxon>unclassified sequences</taxon>
        <taxon>metagenomes</taxon>
        <taxon>ecological metagenomes</taxon>
    </lineage>
</organism>
<name>X1SP35_9ZZZZ</name>
<proteinExistence type="predicted"/>
<gene>
    <name evidence="2" type="ORF">S12H4_16784</name>
</gene>
<evidence type="ECO:0000313" key="2">
    <source>
        <dbReference type="EMBL" id="GAI80906.1"/>
    </source>
</evidence>
<dbReference type="EMBL" id="BARW01008143">
    <property type="protein sequence ID" value="GAI80906.1"/>
    <property type="molecule type" value="Genomic_DNA"/>
</dbReference>
<dbReference type="GO" id="GO:0016787">
    <property type="term" value="F:hydrolase activity"/>
    <property type="evidence" value="ECO:0007669"/>
    <property type="project" value="InterPro"/>
</dbReference>
<protein>
    <recommendedName>
        <fullName evidence="1">Amidohydrolase-related domain-containing protein</fullName>
    </recommendedName>
</protein>
<accession>X1SP35</accession>
<comment type="caution">
    <text evidence="2">The sequence shown here is derived from an EMBL/GenBank/DDBJ whole genome shotgun (WGS) entry which is preliminary data.</text>
</comment>
<feature type="non-terminal residue" evidence="2">
    <location>
        <position position="1"/>
    </location>
</feature>
<dbReference type="InterPro" id="IPR006680">
    <property type="entry name" value="Amidohydro-rel"/>
</dbReference>
<dbReference type="AlphaFoldDB" id="X1SP35"/>
<feature type="domain" description="Amidohydrolase-related" evidence="1">
    <location>
        <begin position="16"/>
        <end position="63"/>
    </location>
</feature>
<sequence length="65" mass="7688">PERVTKRPKPDVLLSYQDRILFGSDFPNIPYDYENSTKGLLEMGLPRSFYENIFFNNAKRIFKIS</sequence>
<dbReference type="InterPro" id="IPR032466">
    <property type="entry name" value="Metal_Hydrolase"/>
</dbReference>
<reference evidence="2" key="1">
    <citation type="journal article" date="2014" name="Front. Microbiol.">
        <title>High frequency of phylogenetically diverse reductive dehalogenase-homologous genes in deep subseafloor sedimentary metagenomes.</title>
        <authorList>
            <person name="Kawai M."/>
            <person name="Futagami T."/>
            <person name="Toyoda A."/>
            <person name="Takaki Y."/>
            <person name="Nishi S."/>
            <person name="Hori S."/>
            <person name="Arai W."/>
            <person name="Tsubouchi T."/>
            <person name="Morono Y."/>
            <person name="Uchiyama I."/>
            <person name="Ito T."/>
            <person name="Fujiyama A."/>
            <person name="Inagaki F."/>
            <person name="Takami H."/>
        </authorList>
    </citation>
    <scope>NUCLEOTIDE SEQUENCE</scope>
    <source>
        <strain evidence="2">Expedition CK06-06</strain>
    </source>
</reference>
<evidence type="ECO:0000259" key="1">
    <source>
        <dbReference type="Pfam" id="PF04909"/>
    </source>
</evidence>
<dbReference type="SUPFAM" id="SSF51556">
    <property type="entry name" value="Metallo-dependent hydrolases"/>
    <property type="match status" value="1"/>
</dbReference>
<dbReference type="Pfam" id="PF04909">
    <property type="entry name" value="Amidohydro_2"/>
    <property type="match status" value="1"/>
</dbReference>